<evidence type="ECO:0000313" key="15">
    <source>
        <dbReference type="Proteomes" id="UP001187415"/>
    </source>
</evidence>
<keyword evidence="4 13" id="KW-0812">Transmembrane</keyword>
<feature type="repeat" description="WD" evidence="11">
    <location>
        <begin position="205"/>
        <end position="237"/>
    </location>
</feature>
<keyword evidence="9 13" id="KW-1133">Transmembrane helix</keyword>
<proteinExistence type="predicted"/>
<gene>
    <name evidence="14" type="ORF">Q5P01_025875</name>
</gene>
<evidence type="ECO:0000256" key="8">
    <source>
        <dbReference type="ARBA" id="ARBA00022927"/>
    </source>
</evidence>
<feature type="transmembrane region" description="Helical" evidence="13">
    <location>
        <begin position="328"/>
        <end position="346"/>
    </location>
</feature>
<dbReference type="InterPro" id="IPR001680">
    <property type="entry name" value="WD40_rpt"/>
</dbReference>
<dbReference type="Pfam" id="PF00400">
    <property type="entry name" value="WD40"/>
    <property type="match status" value="2"/>
</dbReference>
<dbReference type="InterPro" id="IPR019775">
    <property type="entry name" value="WD40_repeat_CS"/>
</dbReference>
<evidence type="ECO:0000256" key="4">
    <source>
        <dbReference type="ARBA" id="ARBA00022692"/>
    </source>
</evidence>
<keyword evidence="3 11" id="KW-0853">WD repeat</keyword>
<dbReference type="InterPro" id="IPR045260">
    <property type="entry name" value="Sec12-like"/>
</dbReference>
<dbReference type="Gene3D" id="2.130.10.10">
    <property type="entry name" value="YVTN repeat-like/Quinoprotein amine dehydrogenase"/>
    <property type="match status" value="1"/>
</dbReference>
<dbReference type="SUPFAM" id="SSF50998">
    <property type="entry name" value="Quinoprotein alcohol dehydrogenase-like"/>
    <property type="match status" value="1"/>
</dbReference>
<dbReference type="GO" id="GO:0005789">
    <property type="term" value="C:endoplasmic reticulum membrane"/>
    <property type="evidence" value="ECO:0007669"/>
    <property type="project" value="UniProtKB-SubCell"/>
</dbReference>
<dbReference type="GO" id="GO:0006888">
    <property type="term" value="P:endoplasmic reticulum to Golgi vesicle-mediated transport"/>
    <property type="evidence" value="ECO:0007669"/>
    <property type="project" value="TreeGrafter"/>
</dbReference>
<keyword evidence="8" id="KW-0653">Protein transport</keyword>
<dbReference type="PANTHER" id="PTHR23284">
    <property type="entry name" value="PROLACTIN REGULATORY ELEMENT BINDING PROTEIN"/>
    <property type="match status" value="1"/>
</dbReference>
<evidence type="ECO:0000256" key="10">
    <source>
        <dbReference type="ARBA" id="ARBA00023136"/>
    </source>
</evidence>
<keyword evidence="2" id="KW-0813">Transport</keyword>
<evidence type="ECO:0000256" key="1">
    <source>
        <dbReference type="ARBA" id="ARBA00004389"/>
    </source>
</evidence>
<feature type="transmembrane region" description="Helical" evidence="13">
    <location>
        <begin position="405"/>
        <end position="427"/>
    </location>
</feature>
<evidence type="ECO:0000256" key="6">
    <source>
        <dbReference type="ARBA" id="ARBA00022824"/>
    </source>
</evidence>
<keyword evidence="15" id="KW-1185">Reference proteome</keyword>
<dbReference type="GO" id="GO:0015031">
    <property type="term" value="P:protein transport"/>
    <property type="evidence" value="ECO:0007669"/>
    <property type="project" value="UniProtKB-KW"/>
</dbReference>
<evidence type="ECO:0000256" key="2">
    <source>
        <dbReference type="ARBA" id="ARBA00022448"/>
    </source>
</evidence>
<evidence type="ECO:0000256" key="7">
    <source>
        <dbReference type="ARBA" id="ARBA00022892"/>
    </source>
</evidence>
<accession>A0AA88IJ41</accession>
<dbReference type="PROSITE" id="PS50082">
    <property type="entry name" value="WD_REPEATS_2"/>
    <property type="match status" value="2"/>
</dbReference>
<evidence type="ECO:0000256" key="9">
    <source>
        <dbReference type="ARBA" id="ARBA00022989"/>
    </source>
</evidence>
<feature type="repeat" description="WD" evidence="11">
    <location>
        <begin position="173"/>
        <end position="196"/>
    </location>
</feature>
<dbReference type="PANTHER" id="PTHR23284:SF0">
    <property type="entry name" value="PROLACTIN REGULATORY ELEMENT-BINDING PROTEIN"/>
    <property type="match status" value="1"/>
</dbReference>
<sequence length="431" mass="46843">MGKKRVPDLYRAPFPLYCIKVDPKTGLVITAGGGGASKTGIKNAVHFLDLQLVGERQYSASLLHSHDTDTRATMNVAVGDGLIAAGQDGTCCLMRVKHSAQKEGGTPAANHGKNVEQGSARRRAGKGDKGGQEGTAAPGATSDMKNDTAHITVTGLAEVQSDLNPQDPLQKVVRFSPDLSLLLTGGTDGHIRVWELPSLKKRFDFKAHEGEIEDLDMSPGNKHLVTVGRDFACSVWSGNQLAMVLKWHETLACVLEKTYRYMACRFGKVEDQKEALRLYTVQIPHKRDRKPPPCYLTKWDGKSFLPMLTAPCGTEVISCLAVSDSGTFLGLGTVTGSVAIYIAFSLQKLYYVQESHGIVVTDLAFLPDSLKGKNIKGNNETAMLSVAVDSRCQVHAVPNRRSFPIWLVLFFCGLLLVGVVLLLQYLFPGFI</sequence>
<keyword evidence="10 13" id="KW-0472">Membrane</keyword>
<evidence type="ECO:0000256" key="3">
    <source>
        <dbReference type="ARBA" id="ARBA00022574"/>
    </source>
</evidence>
<dbReference type="PROSITE" id="PS00678">
    <property type="entry name" value="WD_REPEATS_1"/>
    <property type="match status" value="1"/>
</dbReference>
<feature type="region of interest" description="Disordered" evidence="12">
    <location>
        <begin position="100"/>
        <end position="146"/>
    </location>
</feature>
<dbReference type="AlphaFoldDB" id="A0AA88IJ41"/>
<evidence type="ECO:0000256" key="5">
    <source>
        <dbReference type="ARBA" id="ARBA00022737"/>
    </source>
</evidence>
<protein>
    <recommendedName>
        <fullName evidence="16">Prolactin regulatory element-binding protein</fullName>
    </recommendedName>
</protein>
<name>A0AA88IJ41_CHASR</name>
<evidence type="ECO:0008006" key="16">
    <source>
        <dbReference type="Google" id="ProtNLM"/>
    </source>
</evidence>
<dbReference type="GO" id="GO:0003400">
    <property type="term" value="P:regulation of COPII vesicle coating"/>
    <property type="evidence" value="ECO:0007669"/>
    <property type="project" value="TreeGrafter"/>
</dbReference>
<comment type="caution">
    <text evidence="14">The sequence shown here is derived from an EMBL/GenBank/DDBJ whole genome shotgun (WGS) entry which is preliminary data.</text>
</comment>
<keyword evidence="6" id="KW-0256">Endoplasmic reticulum</keyword>
<dbReference type="GO" id="GO:0005085">
    <property type="term" value="F:guanyl-nucleotide exchange factor activity"/>
    <property type="evidence" value="ECO:0007669"/>
    <property type="project" value="InterPro"/>
</dbReference>
<dbReference type="InterPro" id="IPR015943">
    <property type="entry name" value="WD40/YVTN_repeat-like_dom_sf"/>
</dbReference>
<dbReference type="Proteomes" id="UP001187415">
    <property type="component" value="Unassembled WGS sequence"/>
</dbReference>
<dbReference type="SMART" id="SM00320">
    <property type="entry name" value="WD40"/>
    <property type="match status" value="4"/>
</dbReference>
<evidence type="ECO:0000313" key="14">
    <source>
        <dbReference type="EMBL" id="KAK2815408.1"/>
    </source>
</evidence>
<dbReference type="PROSITE" id="PS50294">
    <property type="entry name" value="WD_REPEATS_REGION"/>
    <property type="match status" value="1"/>
</dbReference>
<keyword evidence="5" id="KW-0677">Repeat</keyword>
<dbReference type="EMBL" id="JAUPFM010000022">
    <property type="protein sequence ID" value="KAK2815408.1"/>
    <property type="molecule type" value="Genomic_DNA"/>
</dbReference>
<keyword evidence="7" id="KW-0931">ER-Golgi transport</keyword>
<evidence type="ECO:0000256" key="12">
    <source>
        <dbReference type="SAM" id="MobiDB-lite"/>
    </source>
</evidence>
<evidence type="ECO:0000256" key="11">
    <source>
        <dbReference type="PROSITE-ProRule" id="PRU00221"/>
    </source>
</evidence>
<comment type="subcellular location">
    <subcellularLocation>
        <location evidence="1">Endoplasmic reticulum membrane</location>
        <topology evidence="1">Single-pass membrane protein</topology>
    </subcellularLocation>
</comment>
<reference evidence="14" key="1">
    <citation type="submission" date="2023-07" db="EMBL/GenBank/DDBJ databases">
        <title>Chromosome-level Genome Assembly of Striped Snakehead (Channa striata).</title>
        <authorList>
            <person name="Liu H."/>
        </authorList>
    </citation>
    <scope>NUCLEOTIDE SEQUENCE</scope>
    <source>
        <strain evidence="14">Gz</strain>
        <tissue evidence="14">Muscle</tissue>
    </source>
</reference>
<organism evidence="14 15">
    <name type="scientific">Channa striata</name>
    <name type="common">Snakehead murrel</name>
    <name type="synonym">Ophicephalus striatus</name>
    <dbReference type="NCBI Taxonomy" id="64152"/>
    <lineage>
        <taxon>Eukaryota</taxon>
        <taxon>Metazoa</taxon>
        <taxon>Chordata</taxon>
        <taxon>Craniata</taxon>
        <taxon>Vertebrata</taxon>
        <taxon>Euteleostomi</taxon>
        <taxon>Actinopterygii</taxon>
        <taxon>Neopterygii</taxon>
        <taxon>Teleostei</taxon>
        <taxon>Neoteleostei</taxon>
        <taxon>Acanthomorphata</taxon>
        <taxon>Anabantaria</taxon>
        <taxon>Anabantiformes</taxon>
        <taxon>Channoidei</taxon>
        <taxon>Channidae</taxon>
        <taxon>Channa</taxon>
    </lineage>
</organism>
<evidence type="ECO:0000256" key="13">
    <source>
        <dbReference type="SAM" id="Phobius"/>
    </source>
</evidence>
<dbReference type="InterPro" id="IPR011047">
    <property type="entry name" value="Quinoprotein_ADH-like_sf"/>
</dbReference>